<dbReference type="Pfam" id="PF20208">
    <property type="entry name" value="ARPP-1"/>
    <property type="match status" value="1"/>
</dbReference>
<feature type="domain" description="ARG and Rhodanese-Phosphatase-superfamily-associated" evidence="1">
    <location>
        <begin position="6"/>
        <end position="283"/>
    </location>
</feature>
<dbReference type="RefSeq" id="WP_100815435.1">
    <property type="nucleotide sequence ID" value="NZ_CP017803.1"/>
</dbReference>
<dbReference type="Proteomes" id="UP000232133">
    <property type="component" value="Chromosome"/>
</dbReference>
<evidence type="ECO:0000259" key="1">
    <source>
        <dbReference type="Pfam" id="PF20208"/>
    </source>
</evidence>
<sequence>MNLKHLSLAKRQDYENITVVPILSDTDTPFDVLDLKKGLKMGLVTIGECDSTNVEKVKLKNNSVSPLILLDGEEIAGSLQNRIVAQTMIIPPKSEMEIPVNCSEKGRNEYKSEFQYSDYIANSNTRRKKAYNKNNPLQEVVWNSIDDLETDKNTSSKTKALRDSYEKNKYDIDSYLKHFKMENNQIGVICIVENKVGIEIFNNHSLYEKYDEMLLRSYIIDSSSSEKINISDNELENILASINEDSFIKKEAIGLGKYYKISNSYGNGHILIYKNDMVHASFFKKIENPTVNNEIIKNIQNNKQTIC</sequence>
<name>A0A2H4U6C4_METSM</name>
<protein>
    <submittedName>
        <fullName evidence="2">Tubulin-like protein</fullName>
    </submittedName>
</protein>
<evidence type="ECO:0000313" key="3">
    <source>
        <dbReference type="Proteomes" id="UP000232133"/>
    </source>
</evidence>
<accession>A0A2H4U6C4</accession>
<dbReference type="AlphaFoldDB" id="A0A2H4U6C4"/>
<evidence type="ECO:0000313" key="2">
    <source>
        <dbReference type="EMBL" id="ATZ59666.1"/>
    </source>
</evidence>
<dbReference type="GeneID" id="35118542"/>
<organism evidence="2 3">
    <name type="scientific">Methanobrevibacter smithii</name>
    <dbReference type="NCBI Taxonomy" id="2173"/>
    <lineage>
        <taxon>Archaea</taxon>
        <taxon>Methanobacteriati</taxon>
        <taxon>Methanobacteriota</taxon>
        <taxon>Methanomada group</taxon>
        <taxon>Methanobacteria</taxon>
        <taxon>Methanobacteriales</taxon>
        <taxon>Methanobacteriaceae</taxon>
        <taxon>Methanobrevibacter</taxon>
    </lineage>
</organism>
<dbReference type="EMBL" id="CP017803">
    <property type="protein sequence ID" value="ATZ59666.1"/>
    <property type="molecule type" value="Genomic_DNA"/>
</dbReference>
<gene>
    <name evidence="2" type="ORF">BK798_04150</name>
</gene>
<reference evidence="2 3" key="1">
    <citation type="submission" date="2016-10" db="EMBL/GenBank/DDBJ databases">
        <authorList>
            <person name="Varghese N."/>
        </authorList>
    </citation>
    <scope>NUCLEOTIDE SEQUENCE [LARGE SCALE GENOMIC DNA]</scope>
    <source>
        <strain evidence="2 3">KB11</strain>
    </source>
</reference>
<proteinExistence type="predicted"/>
<dbReference type="InterPro" id="IPR046699">
    <property type="entry name" value="ARPP-1"/>
</dbReference>